<protein>
    <recommendedName>
        <fullName evidence="6">Excinuclease ABC subunit C</fullName>
    </recommendedName>
</protein>
<feature type="domain" description="UVR" evidence="1">
    <location>
        <begin position="185"/>
        <end position="220"/>
    </location>
</feature>
<evidence type="ECO:0000259" key="1">
    <source>
        <dbReference type="PROSITE" id="PS50151"/>
    </source>
</evidence>
<dbReference type="InterPro" id="IPR000305">
    <property type="entry name" value="GIY-YIG_endonuc"/>
</dbReference>
<name>A0A1F5T8Z1_9BACT</name>
<evidence type="ECO:0000259" key="3">
    <source>
        <dbReference type="PROSITE" id="PS50165"/>
    </source>
</evidence>
<dbReference type="InterPro" id="IPR001943">
    <property type="entry name" value="UVR_dom"/>
</dbReference>
<dbReference type="Gene3D" id="3.30.420.340">
    <property type="entry name" value="UvrC, RNAse H endonuclease domain"/>
    <property type="match status" value="1"/>
</dbReference>
<accession>A0A1F5T8Z1</accession>
<comment type="caution">
    <text evidence="4">The sequence shown here is derived from an EMBL/GenBank/DDBJ whole genome shotgun (WGS) entry which is preliminary data.</text>
</comment>
<dbReference type="Pfam" id="PF01541">
    <property type="entry name" value="GIY-YIG"/>
    <property type="match status" value="1"/>
</dbReference>
<dbReference type="GO" id="GO:0009381">
    <property type="term" value="F:excinuclease ABC activity"/>
    <property type="evidence" value="ECO:0007669"/>
    <property type="project" value="InterPro"/>
</dbReference>
<dbReference type="InterPro" id="IPR036876">
    <property type="entry name" value="UVR_dom_sf"/>
</dbReference>
<gene>
    <name evidence="4" type="ORF">A2482_03820</name>
</gene>
<dbReference type="PROSITE" id="PS50151">
    <property type="entry name" value="UVR"/>
    <property type="match status" value="1"/>
</dbReference>
<dbReference type="SUPFAM" id="SSF82771">
    <property type="entry name" value="GIY-YIG endonuclease"/>
    <property type="match status" value="1"/>
</dbReference>
<dbReference type="Proteomes" id="UP000178656">
    <property type="component" value="Unassembled WGS sequence"/>
</dbReference>
<dbReference type="AlphaFoldDB" id="A0A1F5T8Z1"/>
<dbReference type="InterPro" id="IPR001162">
    <property type="entry name" value="UvrC_RNase_H_dom"/>
</dbReference>
<dbReference type="GO" id="GO:0006289">
    <property type="term" value="P:nucleotide-excision repair"/>
    <property type="evidence" value="ECO:0007669"/>
    <property type="project" value="InterPro"/>
</dbReference>
<dbReference type="PANTHER" id="PTHR30562">
    <property type="entry name" value="UVRC/OXIDOREDUCTASE"/>
    <property type="match status" value="1"/>
</dbReference>
<organism evidence="4 5">
    <name type="scientific">Candidatus Falkowbacteria bacterium RIFOXYC2_FULL_48_21</name>
    <dbReference type="NCBI Taxonomy" id="1798005"/>
    <lineage>
        <taxon>Bacteria</taxon>
        <taxon>Candidatus Falkowiibacteriota</taxon>
    </lineage>
</organism>
<dbReference type="EMBL" id="MFGM01000050">
    <property type="protein sequence ID" value="OGF35470.1"/>
    <property type="molecule type" value="Genomic_DNA"/>
</dbReference>
<evidence type="ECO:0000259" key="2">
    <source>
        <dbReference type="PROSITE" id="PS50164"/>
    </source>
</evidence>
<dbReference type="PROSITE" id="PS50164">
    <property type="entry name" value="GIY_YIG"/>
    <property type="match status" value="1"/>
</dbReference>
<proteinExistence type="predicted"/>
<dbReference type="CDD" id="cd10434">
    <property type="entry name" value="GIY-YIG_UvrC_Cho"/>
    <property type="match status" value="1"/>
</dbReference>
<dbReference type="Gene3D" id="3.40.1440.10">
    <property type="entry name" value="GIY-YIG endonuclease"/>
    <property type="match status" value="1"/>
</dbReference>
<evidence type="ECO:0000313" key="4">
    <source>
        <dbReference type="EMBL" id="OGF35470.1"/>
    </source>
</evidence>
<dbReference type="InterPro" id="IPR038476">
    <property type="entry name" value="UvrC_RNase_H_dom_sf"/>
</dbReference>
<dbReference type="Gene3D" id="4.10.860.10">
    <property type="entry name" value="UVR domain"/>
    <property type="match status" value="1"/>
</dbReference>
<dbReference type="SUPFAM" id="SSF46600">
    <property type="entry name" value="C-terminal UvrC-binding domain of UvrB"/>
    <property type="match status" value="1"/>
</dbReference>
<dbReference type="SMART" id="SM00465">
    <property type="entry name" value="GIYc"/>
    <property type="match status" value="1"/>
</dbReference>
<dbReference type="PANTHER" id="PTHR30562:SF1">
    <property type="entry name" value="UVRABC SYSTEM PROTEIN C"/>
    <property type="match status" value="1"/>
</dbReference>
<feature type="domain" description="UvrC family homology region profile" evidence="3">
    <location>
        <begin position="207"/>
        <end position="325"/>
    </location>
</feature>
<reference evidence="4 5" key="1">
    <citation type="journal article" date="2016" name="Nat. Commun.">
        <title>Thousands of microbial genomes shed light on interconnected biogeochemical processes in an aquifer system.</title>
        <authorList>
            <person name="Anantharaman K."/>
            <person name="Brown C.T."/>
            <person name="Hug L.A."/>
            <person name="Sharon I."/>
            <person name="Castelle C.J."/>
            <person name="Probst A.J."/>
            <person name="Thomas B.C."/>
            <person name="Singh A."/>
            <person name="Wilkins M.J."/>
            <person name="Karaoz U."/>
            <person name="Brodie E.L."/>
            <person name="Williams K.H."/>
            <person name="Hubbard S.S."/>
            <person name="Banfield J.F."/>
        </authorList>
    </citation>
    <scope>NUCLEOTIDE SEQUENCE [LARGE SCALE GENOMIC DNA]</scope>
</reference>
<dbReference type="Pfam" id="PF02151">
    <property type="entry name" value="UVR"/>
    <property type="match status" value="1"/>
</dbReference>
<sequence>MIYIGKATNLRSRIRSYFAGQKSPRPIESFIDEVKNIKWIKTDSVLEAIILEAKYIKQFQPKYNVLGKDDKSWNYLVITRDKFPQLKVVREHDLSPSATIRSFRPIRPMPATRVFGPFPGLNAQATLKLLRRLFAYSTCEPNANKACFYRQINQCLGVCTGEISHADYRKKVVKPLTAFLSGKKKAVISNLKKQMHAASFSQDFEEAARLRNQILNLQRIQDFTLISQSFIRPIRPLRPIPTIEGYDISNLGATGQVGSLVLFKNGEPKKSGYRKFKIRTVAGQSDVDCLTEALTRRLKHKEWPLPNIILVDGGKPQLSAARAALSKAKIKLPIVGIAKGATRKKNEFFTSDQNLVPWIKENKQTLIHVRDEAHRFAIKYQRQLRHL</sequence>
<feature type="domain" description="GIY-YIG" evidence="2">
    <location>
        <begin position="1"/>
        <end position="65"/>
    </location>
</feature>
<evidence type="ECO:0008006" key="6">
    <source>
        <dbReference type="Google" id="ProtNLM"/>
    </source>
</evidence>
<dbReference type="Pfam" id="PF08459">
    <property type="entry name" value="UvrC_RNaseH_dom"/>
    <property type="match status" value="1"/>
</dbReference>
<dbReference type="InterPro" id="IPR035901">
    <property type="entry name" value="GIY-YIG_endonuc_sf"/>
</dbReference>
<dbReference type="PROSITE" id="PS50165">
    <property type="entry name" value="UVRC"/>
    <property type="match status" value="1"/>
</dbReference>
<evidence type="ECO:0000313" key="5">
    <source>
        <dbReference type="Proteomes" id="UP000178656"/>
    </source>
</evidence>
<dbReference type="InterPro" id="IPR050066">
    <property type="entry name" value="UvrABC_protein_C"/>
</dbReference>
<dbReference type="GO" id="GO:0009380">
    <property type="term" value="C:excinuclease repair complex"/>
    <property type="evidence" value="ECO:0007669"/>
    <property type="project" value="TreeGrafter"/>
</dbReference>
<dbReference type="InterPro" id="IPR047296">
    <property type="entry name" value="GIY-YIG_UvrC_Cho"/>
</dbReference>